<dbReference type="EMBL" id="JANIIK010000109">
    <property type="protein sequence ID" value="KAJ3598364.1"/>
    <property type="molecule type" value="Genomic_DNA"/>
</dbReference>
<name>A0A9Q0E1K1_9TELE</name>
<protein>
    <submittedName>
        <fullName evidence="2">Uncharacterized protein</fullName>
    </submittedName>
</protein>
<dbReference type="PANTHER" id="PTHR46902">
    <property type="entry name" value="DOMON DOMAIN-CONTAINING PROTEIN FRRS1L"/>
    <property type="match status" value="1"/>
</dbReference>
<keyword evidence="3" id="KW-1185">Reference proteome</keyword>
<evidence type="ECO:0000313" key="2">
    <source>
        <dbReference type="EMBL" id="KAJ3598364.1"/>
    </source>
</evidence>
<evidence type="ECO:0000313" key="3">
    <source>
        <dbReference type="Proteomes" id="UP001148018"/>
    </source>
</evidence>
<evidence type="ECO:0000256" key="1">
    <source>
        <dbReference type="SAM" id="MobiDB-lite"/>
    </source>
</evidence>
<accession>A0A9Q0E1K1</accession>
<dbReference type="AlphaFoldDB" id="A0A9Q0E1K1"/>
<comment type="caution">
    <text evidence="2">The sequence shown here is derived from an EMBL/GenBank/DDBJ whole genome shotgun (WGS) entry which is preliminary data.</text>
</comment>
<organism evidence="2 3">
    <name type="scientific">Muraenolepis orangiensis</name>
    <name type="common">Patagonian moray cod</name>
    <dbReference type="NCBI Taxonomy" id="630683"/>
    <lineage>
        <taxon>Eukaryota</taxon>
        <taxon>Metazoa</taxon>
        <taxon>Chordata</taxon>
        <taxon>Craniata</taxon>
        <taxon>Vertebrata</taxon>
        <taxon>Euteleostomi</taxon>
        <taxon>Actinopterygii</taxon>
        <taxon>Neopterygii</taxon>
        <taxon>Teleostei</taxon>
        <taxon>Neoteleostei</taxon>
        <taxon>Acanthomorphata</taxon>
        <taxon>Zeiogadaria</taxon>
        <taxon>Gadariae</taxon>
        <taxon>Gadiformes</taxon>
        <taxon>Muraenolepidoidei</taxon>
        <taxon>Muraenolepididae</taxon>
        <taxon>Muraenolepis</taxon>
    </lineage>
</organism>
<sequence>MRERLLWTCTWREDLPEEFTQTRRQVKLNDHRPRRGSLLDSGGLDTEQRGSVHTSEYHLEKTTTDLYKLLLLFGYDFTAASGPVWVLMSHTVWLGVAPSPTDEGALRSGHGDHGEPGHNEHRKDSYGTFASEFLESRHLSDDGYPFPTAPPVDPFARIKVTDCGVTKGCIRYGKPGCHADTCDYFLSYRRIGTDVEYEMSADTDGWVA</sequence>
<feature type="region of interest" description="Disordered" evidence="1">
    <location>
        <begin position="103"/>
        <end position="124"/>
    </location>
</feature>
<dbReference type="OrthoDB" id="6418377at2759"/>
<dbReference type="InterPro" id="IPR042789">
    <property type="entry name" value="FRRS1L"/>
</dbReference>
<dbReference type="GO" id="GO:0099072">
    <property type="term" value="P:regulation of postsynaptic membrane neurotransmitter receptor levels"/>
    <property type="evidence" value="ECO:0007669"/>
    <property type="project" value="TreeGrafter"/>
</dbReference>
<feature type="compositionally biased region" description="Basic and acidic residues" evidence="1">
    <location>
        <begin position="109"/>
        <end position="124"/>
    </location>
</feature>
<feature type="non-terminal residue" evidence="2">
    <location>
        <position position="1"/>
    </location>
</feature>
<proteinExistence type="predicted"/>
<gene>
    <name evidence="2" type="ORF">NHX12_001874</name>
</gene>
<dbReference type="PANTHER" id="PTHR46902:SF1">
    <property type="entry name" value="DOMON DOMAIN-CONTAINING PROTEIN FRRS1L"/>
    <property type="match status" value="1"/>
</dbReference>
<reference evidence="2" key="1">
    <citation type="submission" date="2022-07" db="EMBL/GenBank/DDBJ databases">
        <title>Chromosome-level genome of Muraenolepis orangiensis.</title>
        <authorList>
            <person name="Kim J."/>
        </authorList>
    </citation>
    <scope>NUCLEOTIDE SEQUENCE</scope>
    <source>
        <strain evidence="2">KU_S4_2022</strain>
        <tissue evidence="2">Muscle</tissue>
    </source>
</reference>
<feature type="region of interest" description="Disordered" evidence="1">
    <location>
        <begin position="28"/>
        <end position="50"/>
    </location>
</feature>
<dbReference type="GO" id="GO:1900449">
    <property type="term" value="P:regulation of glutamate receptor signaling pathway"/>
    <property type="evidence" value="ECO:0007669"/>
    <property type="project" value="InterPro"/>
</dbReference>
<dbReference type="Proteomes" id="UP001148018">
    <property type="component" value="Unassembled WGS sequence"/>
</dbReference>